<dbReference type="Pfam" id="PF12697">
    <property type="entry name" value="Abhydrolase_6"/>
    <property type="match status" value="1"/>
</dbReference>
<organism evidence="2 3">
    <name type="scientific">Brevundimonas goettingensis</name>
    <dbReference type="NCBI Taxonomy" id="2774190"/>
    <lineage>
        <taxon>Bacteria</taxon>
        <taxon>Pseudomonadati</taxon>
        <taxon>Pseudomonadota</taxon>
        <taxon>Alphaproteobacteria</taxon>
        <taxon>Caulobacterales</taxon>
        <taxon>Caulobacteraceae</taxon>
        <taxon>Brevundimonas</taxon>
    </lineage>
</organism>
<sequence length="261" mass="28738">MGGENDRTVVLIHGLWVTTDSWAGFREAWEAAGWTVVTPTWPVLRGRTAAEINAAPPSELGGLSIGRIVDALQAEIERLPGKPLLVGHSFGGLFTQMLLDRGVGRAGIAVNPAPIGGVVHGWLTLTAALPVILRWNGWNRPWAFTRRRWADRFANGAPKAVQDRAFAAYVIPTSGRVFYQAAFWAGTRIDPGRRTQPLLITSGDKDRLVTPYLSRAAYRIQKRSPAKTDFLNFPGRSHLLLAEPGWEEVTRQLIDWAEANA</sequence>
<dbReference type="AlphaFoldDB" id="A0A975BYI7"/>
<dbReference type="EMBL" id="CP062222">
    <property type="protein sequence ID" value="QTC89908.1"/>
    <property type="molecule type" value="Genomic_DNA"/>
</dbReference>
<dbReference type="InterPro" id="IPR000073">
    <property type="entry name" value="AB_hydrolase_1"/>
</dbReference>
<accession>A0A975BYI7</accession>
<feature type="domain" description="AB hydrolase-1" evidence="1">
    <location>
        <begin position="9"/>
        <end position="244"/>
    </location>
</feature>
<name>A0A975BYI7_9CAUL</name>
<keyword evidence="2" id="KW-0378">Hydrolase</keyword>
<keyword evidence="3" id="KW-1185">Reference proteome</keyword>
<reference evidence="2" key="1">
    <citation type="submission" date="2020-09" db="EMBL/GenBank/DDBJ databases">
        <title>Brevundimonas sp. LVF2 isolated from a puddle in Goettingen, Germany.</title>
        <authorList>
            <person name="Friedrich I."/>
            <person name="Klassen A."/>
            <person name="Hannes N."/>
            <person name="Schneider D."/>
            <person name="Hertel R."/>
            <person name="Daniel R."/>
        </authorList>
    </citation>
    <scope>NUCLEOTIDE SEQUENCE</scope>
    <source>
        <strain evidence="2">LVF2</strain>
    </source>
</reference>
<evidence type="ECO:0000313" key="2">
    <source>
        <dbReference type="EMBL" id="QTC89908.1"/>
    </source>
</evidence>
<gene>
    <name evidence="2" type="ORF">IFJ75_11435</name>
</gene>
<dbReference type="Proteomes" id="UP000663918">
    <property type="component" value="Chromosome"/>
</dbReference>
<dbReference type="GO" id="GO:0016787">
    <property type="term" value="F:hydrolase activity"/>
    <property type="evidence" value="ECO:0007669"/>
    <property type="project" value="UniProtKB-KW"/>
</dbReference>
<dbReference type="RefSeq" id="WP_207868295.1">
    <property type="nucleotide sequence ID" value="NZ_CP062222.1"/>
</dbReference>
<dbReference type="SUPFAM" id="SSF53474">
    <property type="entry name" value="alpha/beta-Hydrolases"/>
    <property type="match status" value="1"/>
</dbReference>
<protein>
    <submittedName>
        <fullName evidence="2">Alpha/beta hydrolase</fullName>
    </submittedName>
</protein>
<evidence type="ECO:0000259" key="1">
    <source>
        <dbReference type="Pfam" id="PF12697"/>
    </source>
</evidence>
<evidence type="ECO:0000313" key="3">
    <source>
        <dbReference type="Proteomes" id="UP000663918"/>
    </source>
</evidence>
<dbReference type="KEGG" id="bgoe:IFJ75_11435"/>
<dbReference type="Gene3D" id="3.40.50.1820">
    <property type="entry name" value="alpha/beta hydrolase"/>
    <property type="match status" value="1"/>
</dbReference>
<proteinExistence type="predicted"/>
<dbReference type="InterPro" id="IPR029058">
    <property type="entry name" value="AB_hydrolase_fold"/>
</dbReference>